<evidence type="ECO:0000313" key="2">
    <source>
        <dbReference type="Proteomes" id="UP000095285"/>
    </source>
</evidence>
<feature type="region of interest" description="Disordered" evidence="1">
    <location>
        <begin position="1"/>
        <end position="32"/>
    </location>
</feature>
<dbReference type="AlphaFoldDB" id="A0A1I7VVR3"/>
<accession>A0A1I7VVR3</accession>
<dbReference type="Proteomes" id="UP000095285">
    <property type="component" value="Unassembled WGS sequence"/>
</dbReference>
<name>A0A1I7VVR3_LOALO</name>
<proteinExistence type="predicted"/>
<protein>
    <submittedName>
        <fullName evidence="3">Ovule protein</fullName>
    </submittedName>
</protein>
<organism evidence="2 3">
    <name type="scientific">Loa loa</name>
    <name type="common">Eye worm</name>
    <name type="synonym">Filaria loa</name>
    <dbReference type="NCBI Taxonomy" id="7209"/>
    <lineage>
        <taxon>Eukaryota</taxon>
        <taxon>Metazoa</taxon>
        <taxon>Ecdysozoa</taxon>
        <taxon>Nematoda</taxon>
        <taxon>Chromadorea</taxon>
        <taxon>Rhabditida</taxon>
        <taxon>Spirurina</taxon>
        <taxon>Spiruromorpha</taxon>
        <taxon>Filarioidea</taxon>
        <taxon>Onchocercidae</taxon>
        <taxon>Loa</taxon>
    </lineage>
</organism>
<evidence type="ECO:0000313" key="3">
    <source>
        <dbReference type="WBParaSite" id="EN70_6806"/>
    </source>
</evidence>
<dbReference type="WBParaSite" id="EN70_6806">
    <property type="protein sequence ID" value="EN70_6806"/>
    <property type="gene ID" value="EN70_6806"/>
</dbReference>
<evidence type="ECO:0000256" key="1">
    <source>
        <dbReference type="SAM" id="MobiDB-lite"/>
    </source>
</evidence>
<reference evidence="3" key="2">
    <citation type="submission" date="2016-11" db="UniProtKB">
        <authorList>
            <consortium name="WormBaseParasite"/>
        </authorList>
    </citation>
    <scope>IDENTIFICATION</scope>
</reference>
<reference evidence="2" key="1">
    <citation type="submission" date="2012-04" db="EMBL/GenBank/DDBJ databases">
        <title>The Genome Sequence of Loa loa.</title>
        <authorList>
            <consortium name="The Broad Institute Genome Sequencing Platform"/>
            <consortium name="Broad Institute Genome Sequencing Center for Infectious Disease"/>
            <person name="Nutman T.B."/>
            <person name="Fink D.L."/>
            <person name="Russ C."/>
            <person name="Young S."/>
            <person name="Zeng Q."/>
            <person name="Gargeya S."/>
            <person name="Alvarado L."/>
            <person name="Berlin A."/>
            <person name="Chapman S.B."/>
            <person name="Chen Z."/>
            <person name="Freedman E."/>
            <person name="Gellesch M."/>
            <person name="Goldberg J."/>
            <person name="Griggs A."/>
            <person name="Gujja S."/>
            <person name="Heilman E.R."/>
            <person name="Heiman D."/>
            <person name="Howarth C."/>
            <person name="Mehta T."/>
            <person name="Neiman D."/>
            <person name="Pearson M."/>
            <person name="Roberts A."/>
            <person name="Saif S."/>
            <person name="Shea T."/>
            <person name="Shenoy N."/>
            <person name="Sisk P."/>
            <person name="Stolte C."/>
            <person name="Sykes S."/>
            <person name="White J."/>
            <person name="Yandava C."/>
            <person name="Haas B."/>
            <person name="Henn M.R."/>
            <person name="Nusbaum C."/>
            <person name="Birren B."/>
        </authorList>
    </citation>
    <scope>NUCLEOTIDE SEQUENCE [LARGE SCALE GENOMIC DNA]</scope>
</reference>
<keyword evidence="2" id="KW-1185">Reference proteome</keyword>
<sequence>MGHKKCIVPTQEGEHTKKGKKAQRKLTERGGRAQQIYTSSQKRLQVINELTSSTNFEAQMKTKKLHPSKT</sequence>